<dbReference type="PATRIC" id="fig|1618490.4.peg.459"/>
<reference evidence="7 8" key="1">
    <citation type="journal article" date="2015" name="Nature">
        <title>rRNA introns, odd ribosomes, and small enigmatic genomes across a large radiation of phyla.</title>
        <authorList>
            <person name="Brown C.T."/>
            <person name="Hug L.A."/>
            <person name="Thomas B.C."/>
            <person name="Sharon I."/>
            <person name="Castelle C.J."/>
            <person name="Singh A."/>
            <person name="Wilkins M.J."/>
            <person name="Williams K.H."/>
            <person name="Banfield J.F."/>
        </authorList>
    </citation>
    <scope>NUCLEOTIDE SEQUENCE [LARGE SCALE GENOMIC DNA]</scope>
</reference>
<evidence type="ECO:0000256" key="2">
    <source>
        <dbReference type="ARBA" id="ARBA00022980"/>
    </source>
</evidence>
<sequence length="113" mass="13593">MRVKTGTVRRQKHKKVLQQTKGFWMTRHKRYKVAHEALMHAGQYAYNGRRIRRRDFRKLWIVRLNAALNPFNIKYSVFIKSLKDKKIELNRKILSEISIHDPDTFKSIVDSLK</sequence>
<keyword evidence="2 5" id="KW-0689">Ribosomal protein</keyword>
<proteinExistence type="inferred from homology"/>
<organism evidence="7 8">
    <name type="scientific">Candidatus Shapirobacteria bacterium GW2011_GWE2_38_30</name>
    <dbReference type="NCBI Taxonomy" id="1618490"/>
    <lineage>
        <taxon>Bacteria</taxon>
        <taxon>Candidatus Shapironibacteriota</taxon>
    </lineage>
</organism>
<keyword evidence="5 6" id="KW-0699">rRNA-binding</keyword>
<dbReference type="STRING" id="1618490.US90_C0010G0005"/>
<dbReference type="NCBIfam" id="TIGR01032">
    <property type="entry name" value="rplT_bact"/>
    <property type="match status" value="1"/>
</dbReference>
<keyword evidence="5 6" id="KW-0694">RNA-binding</keyword>
<dbReference type="GO" id="GO:0006412">
    <property type="term" value="P:translation"/>
    <property type="evidence" value="ECO:0007669"/>
    <property type="project" value="InterPro"/>
</dbReference>
<dbReference type="CDD" id="cd07026">
    <property type="entry name" value="Ribosomal_L20"/>
    <property type="match status" value="1"/>
</dbReference>
<keyword evidence="3 5" id="KW-0687">Ribonucleoprotein</keyword>
<dbReference type="Gene3D" id="6.10.160.10">
    <property type="match status" value="1"/>
</dbReference>
<comment type="function">
    <text evidence="5 6">Binds directly to 23S ribosomal RNA and is necessary for the in vitro assembly process of the 50S ribosomal subunit. It is not involved in the protein synthesizing functions of that subunit.</text>
</comment>
<comment type="similarity">
    <text evidence="1 5 6">Belongs to the bacterial ribosomal protein bL20 family.</text>
</comment>
<accession>A0A0G0JT70</accession>
<dbReference type="PANTHER" id="PTHR10986">
    <property type="entry name" value="39S RIBOSOMAL PROTEIN L20"/>
    <property type="match status" value="1"/>
</dbReference>
<dbReference type="SUPFAM" id="SSF74731">
    <property type="entry name" value="Ribosomal protein L20"/>
    <property type="match status" value="1"/>
</dbReference>
<gene>
    <name evidence="5" type="primary">rplT</name>
    <name evidence="7" type="ORF">US90_C0010G0005</name>
</gene>
<dbReference type="EMBL" id="LBUT01000010">
    <property type="protein sequence ID" value="KKQ69867.1"/>
    <property type="molecule type" value="Genomic_DNA"/>
</dbReference>
<comment type="caution">
    <text evidence="7">The sequence shown here is derived from an EMBL/GenBank/DDBJ whole genome shotgun (WGS) entry which is preliminary data.</text>
</comment>
<dbReference type="HAMAP" id="MF_00382">
    <property type="entry name" value="Ribosomal_bL20"/>
    <property type="match status" value="1"/>
</dbReference>
<dbReference type="GO" id="GO:0000027">
    <property type="term" value="P:ribosomal large subunit assembly"/>
    <property type="evidence" value="ECO:0007669"/>
    <property type="project" value="UniProtKB-UniRule"/>
</dbReference>
<dbReference type="Proteomes" id="UP000034406">
    <property type="component" value="Unassembled WGS sequence"/>
</dbReference>
<dbReference type="PRINTS" id="PR00062">
    <property type="entry name" value="RIBOSOMALL20"/>
</dbReference>
<evidence type="ECO:0000313" key="8">
    <source>
        <dbReference type="Proteomes" id="UP000034406"/>
    </source>
</evidence>
<evidence type="ECO:0000313" key="7">
    <source>
        <dbReference type="EMBL" id="KKQ69867.1"/>
    </source>
</evidence>
<dbReference type="GO" id="GO:0019843">
    <property type="term" value="F:rRNA binding"/>
    <property type="evidence" value="ECO:0007669"/>
    <property type="project" value="UniProtKB-UniRule"/>
</dbReference>
<dbReference type="InterPro" id="IPR035566">
    <property type="entry name" value="Ribosomal_protein_bL20_C"/>
</dbReference>
<evidence type="ECO:0000256" key="1">
    <source>
        <dbReference type="ARBA" id="ARBA00007698"/>
    </source>
</evidence>
<evidence type="ECO:0000256" key="5">
    <source>
        <dbReference type="HAMAP-Rule" id="MF_00382"/>
    </source>
</evidence>
<dbReference type="Gene3D" id="1.10.1900.20">
    <property type="entry name" value="Ribosomal protein L20"/>
    <property type="match status" value="1"/>
</dbReference>
<protein>
    <recommendedName>
        <fullName evidence="4 5">Large ribosomal subunit protein bL20</fullName>
    </recommendedName>
</protein>
<dbReference type="AlphaFoldDB" id="A0A0G0JT70"/>
<evidence type="ECO:0000256" key="4">
    <source>
        <dbReference type="ARBA" id="ARBA00035172"/>
    </source>
</evidence>
<dbReference type="GO" id="GO:1990904">
    <property type="term" value="C:ribonucleoprotein complex"/>
    <property type="evidence" value="ECO:0007669"/>
    <property type="project" value="UniProtKB-KW"/>
</dbReference>
<evidence type="ECO:0000256" key="3">
    <source>
        <dbReference type="ARBA" id="ARBA00023274"/>
    </source>
</evidence>
<evidence type="ECO:0000256" key="6">
    <source>
        <dbReference type="RuleBase" id="RU000560"/>
    </source>
</evidence>
<dbReference type="GO" id="GO:0003735">
    <property type="term" value="F:structural constituent of ribosome"/>
    <property type="evidence" value="ECO:0007669"/>
    <property type="project" value="InterPro"/>
</dbReference>
<dbReference type="Pfam" id="PF00453">
    <property type="entry name" value="Ribosomal_L20"/>
    <property type="match status" value="1"/>
</dbReference>
<name>A0A0G0JT70_9BACT</name>
<dbReference type="GO" id="GO:0005840">
    <property type="term" value="C:ribosome"/>
    <property type="evidence" value="ECO:0007669"/>
    <property type="project" value="UniProtKB-KW"/>
</dbReference>
<dbReference type="InterPro" id="IPR005813">
    <property type="entry name" value="Ribosomal_bL20"/>
</dbReference>
<dbReference type="FunFam" id="1.10.1900.20:FF:000001">
    <property type="entry name" value="50S ribosomal protein L20"/>
    <property type="match status" value="1"/>
</dbReference>